<comment type="caution">
    <text evidence="2">The sequence shown here is derived from an EMBL/GenBank/DDBJ whole genome shotgun (WGS) entry which is preliminary data.</text>
</comment>
<evidence type="ECO:0000313" key="3">
    <source>
        <dbReference type="Proteomes" id="UP000704712"/>
    </source>
</evidence>
<feature type="region of interest" description="Disordered" evidence="1">
    <location>
        <begin position="1"/>
        <end position="26"/>
    </location>
</feature>
<dbReference type="EMBL" id="JAACNO010002405">
    <property type="protein sequence ID" value="KAF4133336.1"/>
    <property type="molecule type" value="Genomic_DNA"/>
</dbReference>
<evidence type="ECO:0000313" key="2">
    <source>
        <dbReference type="EMBL" id="KAF4133336.1"/>
    </source>
</evidence>
<dbReference type="AlphaFoldDB" id="A0A8S9TXA1"/>
<name>A0A8S9TXA1_PHYIN</name>
<protein>
    <submittedName>
        <fullName evidence="2">Uncharacterized protein</fullName>
    </submittedName>
</protein>
<evidence type="ECO:0000256" key="1">
    <source>
        <dbReference type="SAM" id="MobiDB-lite"/>
    </source>
</evidence>
<dbReference type="Proteomes" id="UP000704712">
    <property type="component" value="Unassembled WGS sequence"/>
</dbReference>
<accession>A0A8S9TXA1</accession>
<reference evidence="2" key="1">
    <citation type="submission" date="2020-03" db="EMBL/GenBank/DDBJ databases">
        <title>Hybrid Assembly of Korean Phytophthora infestans isolates.</title>
        <authorList>
            <person name="Prokchorchik M."/>
            <person name="Lee Y."/>
            <person name="Seo J."/>
            <person name="Cho J.-H."/>
            <person name="Park Y.-E."/>
            <person name="Jang D.-C."/>
            <person name="Im J.-S."/>
            <person name="Choi J.-G."/>
            <person name="Park H.-J."/>
            <person name="Lee G.-B."/>
            <person name="Lee Y.-G."/>
            <person name="Hong S.-Y."/>
            <person name="Cho K."/>
            <person name="Sohn K.H."/>
        </authorList>
    </citation>
    <scope>NUCLEOTIDE SEQUENCE</scope>
    <source>
        <strain evidence="2">KR_2_A2</strain>
    </source>
</reference>
<sequence>MAKQGKRKEKAVAKDQEQKAPPPKVAKTASVCEYCDKEFTTRGIPLHQKKCAKKQAHDKAEAKKTRSYKFCIVNEPIHEEILSFLSNQALTKMQMITGDRYQHCEPLLARYCCKCENDNPVISNKGLCRECETKRVYMYYPRAHHIDKHEAKDKYGVREKDLTNIHSTIPHSYDCVTLENYMIQLCGSKMEWIRYLAKRDMSKKKAQATRQQRAKEAEALLKSLAPGFAPYIWAIGFKKTDEELLRQCSQRFIALKEKLNERGLNLRASSTLCSDYVTSGGGNIEDVVRDTESAQSSSIQK</sequence>
<organism evidence="2 3">
    <name type="scientific">Phytophthora infestans</name>
    <name type="common">Potato late blight agent</name>
    <name type="synonym">Botrytis infestans</name>
    <dbReference type="NCBI Taxonomy" id="4787"/>
    <lineage>
        <taxon>Eukaryota</taxon>
        <taxon>Sar</taxon>
        <taxon>Stramenopiles</taxon>
        <taxon>Oomycota</taxon>
        <taxon>Peronosporomycetes</taxon>
        <taxon>Peronosporales</taxon>
        <taxon>Peronosporaceae</taxon>
        <taxon>Phytophthora</taxon>
    </lineage>
</organism>
<gene>
    <name evidence="2" type="ORF">GN958_ATG17457</name>
</gene>
<proteinExistence type="predicted"/>